<dbReference type="AlphaFoldDB" id="A0AAV6NZ74"/>
<name>A0AAV6NZ74_9ROSI</name>
<feature type="region of interest" description="Disordered" evidence="1">
    <location>
        <begin position="56"/>
        <end position="83"/>
    </location>
</feature>
<keyword evidence="3" id="KW-1185">Reference proteome</keyword>
<reference evidence="2 3" key="1">
    <citation type="journal article" date="2021" name="Hortic Res">
        <title>The domestication of Cucurbita argyrosperma as revealed by the genome of its wild relative.</title>
        <authorList>
            <person name="Barrera-Redondo J."/>
            <person name="Sanchez-de la Vega G."/>
            <person name="Aguirre-Liguori J.A."/>
            <person name="Castellanos-Morales G."/>
            <person name="Gutierrez-Guerrero Y.T."/>
            <person name="Aguirre-Dugua X."/>
            <person name="Aguirre-Planter E."/>
            <person name="Tenaillon M.I."/>
            <person name="Lira-Saade R."/>
            <person name="Eguiarte L.E."/>
        </authorList>
    </citation>
    <scope>NUCLEOTIDE SEQUENCE [LARGE SCALE GENOMIC DNA]</scope>
    <source>
        <strain evidence="2">JBR-2021</strain>
    </source>
</reference>
<protein>
    <submittedName>
        <fullName evidence="2">Uncharacterized protein</fullName>
    </submittedName>
</protein>
<dbReference type="EMBL" id="JAGKQH010000003">
    <property type="protein sequence ID" value="KAG6603591.1"/>
    <property type="molecule type" value="Genomic_DNA"/>
</dbReference>
<organism evidence="2 3">
    <name type="scientific">Cucurbita argyrosperma subsp. sororia</name>
    <dbReference type="NCBI Taxonomy" id="37648"/>
    <lineage>
        <taxon>Eukaryota</taxon>
        <taxon>Viridiplantae</taxon>
        <taxon>Streptophyta</taxon>
        <taxon>Embryophyta</taxon>
        <taxon>Tracheophyta</taxon>
        <taxon>Spermatophyta</taxon>
        <taxon>Magnoliopsida</taxon>
        <taxon>eudicotyledons</taxon>
        <taxon>Gunneridae</taxon>
        <taxon>Pentapetalae</taxon>
        <taxon>rosids</taxon>
        <taxon>fabids</taxon>
        <taxon>Cucurbitales</taxon>
        <taxon>Cucurbitaceae</taxon>
        <taxon>Cucurbiteae</taxon>
        <taxon>Cucurbita</taxon>
    </lineage>
</organism>
<evidence type="ECO:0000256" key="1">
    <source>
        <dbReference type="SAM" id="MobiDB-lite"/>
    </source>
</evidence>
<proteinExistence type="predicted"/>
<comment type="caution">
    <text evidence="2">The sequence shown here is derived from an EMBL/GenBank/DDBJ whole genome shotgun (WGS) entry which is preliminary data.</text>
</comment>
<gene>
    <name evidence="2" type="ORF">SDJN03_04200</name>
</gene>
<evidence type="ECO:0000313" key="2">
    <source>
        <dbReference type="EMBL" id="KAG6603591.1"/>
    </source>
</evidence>
<feature type="non-terminal residue" evidence="2">
    <location>
        <position position="1"/>
    </location>
</feature>
<accession>A0AAV6NZ74</accession>
<evidence type="ECO:0000313" key="3">
    <source>
        <dbReference type="Proteomes" id="UP000685013"/>
    </source>
</evidence>
<dbReference type="Proteomes" id="UP000685013">
    <property type="component" value="Chromosome 3"/>
</dbReference>
<sequence length="83" mass="9077">MTAPADSNVAFVSMIRILFYLRRRVCRRRLVIDLRQPAVNQGDDLLLTSPSNFSADGGISSFSPEQNGKGFDGDFGESDGPIL</sequence>
<feature type="compositionally biased region" description="Polar residues" evidence="1">
    <location>
        <begin position="56"/>
        <end position="66"/>
    </location>
</feature>